<dbReference type="PANTHER" id="PTHR11700">
    <property type="entry name" value="30S RIBOSOMAL PROTEIN S10 FAMILY MEMBER"/>
    <property type="match status" value="1"/>
</dbReference>
<dbReference type="Pfam" id="PF00338">
    <property type="entry name" value="Ribosomal_S10"/>
    <property type="match status" value="1"/>
</dbReference>
<dbReference type="NCBIfam" id="TIGR01049">
    <property type="entry name" value="rpsJ_bact"/>
    <property type="match status" value="1"/>
</dbReference>
<evidence type="ECO:0000313" key="7">
    <source>
        <dbReference type="EMBL" id="CDP38966.1"/>
    </source>
</evidence>
<protein>
    <recommendedName>
        <fullName evidence="4">Small ribosomal subunit protein uS10m</fullName>
    </recommendedName>
    <alternativeName>
        <fullName evidence="5">37S ribosomal protein S10, mitochondrial</fullName>
    </alternativeName>
</protein>
<reference evidence="7" key="2">
    <citation type="submission" date="2014-06" db="EMBL/GenBank/DDBJ databases">
        <title>The complete genome of Blastobotrys (Arxula) adeninivorans LS3 - a yeast of biotechnological interest.</title>
        <authorList>
            <person name="Kunze G."/>
            <person name="Gaillardin C."/>
            <person name="Czernicka M."/>
            <person name="Durrens P."/>
            <person name="Martin T."/>
            <person name="Boer E."/>
            <person name="Gabaldon T."/>
            <person name="Cruz J."/>
            <person name="Talla E."/>
            <person name="Marck C."/>
            <person name="Goffeau A."/>
            <person name="Barbe V."/>
            <person name="Baret P."/>
            <person name="Baronian K."/>
            <person name="Beier S."/>
            <person name="Bleykasten C."/>
            <person name="Bode R."/>
            <person name="Casaregola S."/>
            <person name="Despons L."/>
            <person name="Fairhead C."/>
            <person name="Giersberg M."/>
            <person name="Gierski P."/>
            <person name="Hahnel U."/>
            <person name="Hartmann A."/>
            <person name="Jankowska D."/>
            <person name="Jubin C."/>
            <person name="Jung P."/>
            <person name="Lafontaine I."/>
            <person name="Leh-Louis V."/>
            <person name="Lemaire M."/>
            <person name="Marcet-Houben M."/>
            <person name="Mascher M."/>
            <person name="Morel G."/>
            <person name="Richard G.-F."/>
            <person name="Riechen J."/>
            <person name="Sacerdot C."/>
            <person name="Sarkar A."/>
            <person name="Savel G."/>
            <person name="Schacherer J."/>
            <person name="Sherman D."/>
            <person name="Straub M.-L."/>
            <person name="Stein N."/>
            <person name="Thierry A."/>
            <person name="Trautwein-Schult A."/>
            <person name="Westhof E."/>
            <person name="Worch S."/>
            <person name="Dujon B."/>
            <person name="Souciet J.-L."/>
            <person name="Wincker P."/>
            <person name="Scholz U."/>
            <person name="Neuveglise N."/>
        </authorList>
    </citation>
    <scope>NUCLEOTIDE SEQUENCE</scope>
    <source>
        <strain evidence="7">LS3</strain>
    </source>
</reference>
<evidence type="ECO:0000259" key="6">
    <source>
        <dbReference type="SMART" id="SM01403"/>
    </source>
</evidence>
<dbReference type="InterPro" id="IPR036838">
    <property type="entry name" value="Ribosomal_uS10_dom_sf"/>
</dbReference>
<dbReference type="SMART" id="SM01403">
    <property type="entry name" value="Ribosomal_S10"/>
    <property type="match status" value="1"/>
</dbReference>
<dbReference type="GO" id="GO:1990904">
    <property type="term" value="C:ribonucleoprotein complex"/>
    <property type="evidence" value="ECO:0007669"/>
    <property type="project" value="UniProtKB-KW"/>
</dbReference>
<reference evidence="7" key="1">
    <citation type="submission" date="2014-02" db="EMBL/GenBank/DDBJ databases">
        <authorList>
            <person name="Genoscope - CEA"/>
        </authorList>
    </citation>
    <scope>NUCLEOTIDE SEQUENCE</scope>
    <source>
        <strain evidence="7">LS3</strain>
    </source>
</reference>
<gene>
    <name evidence="7" type="ORF">GNLVRS02_ARAD1D46662g</name>
</gene>
<evidence type="ECO:0000256" key="1">
    <source>
        <dbReference type="ARBA" id="ARBA00007102"/>
    </source>
</evidence>
<dbReference type="InterPro" id="IPR027486">
    <property type="entry name" value="Ribosomal_uS10_dom"/>
</dbReference>
<dbReference type="PRINTS" id="PR00971">
    <property type="entry name" value="RIBOSOMALS10"/>
</dbReference>
<dbReference type="AlphaFoldDB" id="A0A060TII0"/>
<accession>A0A060TII0</accession>
<feature type="domain" description="Small ribosomal subunit protein uS10" evidence="6">
    <location>
        <begin position="87"/>
        <end position="184"/>
    </location>
</feature>
<evidence type="ECO:0000256" key="4">
    <source>
        <dbReference type="ARBA" id="ARBA00035261"/>
    </source>
</evidence>
<dbReference type="GO" id="GO:0003735">
    <property type="term" value="F:structural constituent of ribosome"/>
    <property type="evidence" value="ECO:0007669"/>
    <property type="project" value="InterPro"/>
</dbReference>
<dbReference type="EMBL" id="HG937694">
    <property type="protein sequence ID" value="CDP38966.1"/>
    <property type="molecule type" value="Genomic_DNA"/>
</dbReference>
<evidence type="ECO:0000256" key="5">
    <source>
        <dbReference type="ARBA" id="ARBA00042916"/>
    </source>
</evidence>
<dbReference type="PhylomeDB" id="A0A060TII0"/>
<evidence type="ECO:0000256" key="2">
    <source>
        <dbReference type="ARBA" id="ARBA00022980"/>
    </source>
</evidence>
<dbReference type="GO" id="GO:0006412">
    <property type="term" value="P:translation"/>
    <property type="evidence" value="ECO:0007669"/>
    <property type="project" value="InterPro"/>
</dbReference>
<dbReference type="FunFam" id="3.30.70.600:FF:000003">
    <property type="entry name" value="30S ribosomal protein S10"/>
    <property type="match status" value="1"/>
</dbReference>
<comment type="similarity">
    <text evidence="1">Belongs to the universal ribosomal protein uS10 family.</text>
</comment>
<keyword evidence="2" id="KW-0689">Ribosomal protein</keyword>
<keyword evidence="3" id="KW-0687">Ribonucleoprotein</keyword>
<organism evidence="7">
    <name type="scientific">Blastobotrys adeninivorans</name>
    <name type="common">Yeast</name>
    <name type="synonym">Arxula adeninivorans</name>
    <dbReference type="NCBI Taxonomy" id="409370"/>
    <lineage>
        <taxon>Eukaryota</taxon>
        <taxon>Fungi</taxon>
        <taxon>Dikarya</taxon>
        <taxon>Ascomycota</taxon>
        <taxon>Saccharomycotina</taxon>
        <taxon>Dipodascomycetes</taxon>
        <taxon>Dipodascales</taxon>
        <taxon>Trichomonascaceae</taxon>
        <taxon>Blastobotrys</taxon>
    </lineage>
</organism>
<proteinExistence type="inferred from homology"/>
<dbReference type="HAMAP" id="MF_00508">
    <property type="entry name" value="Ribosomal_uS10"/>
    <property type="match status" value="1"/>
</dbReference>
<dbReference type="Gene3D" id="3.30.70.600">
    <property type="entry name" value="Ribosomal protein S10 domain"/>
    <property type="match status" value="1"/>
</dbReference>
<evidence type="ECO:0000256" key="3">
    <source>
        <dbReference type="ARBA" id="ARBA00023274"/>
    </source>
</evidence>
<name>A0A060TII0_BLAAD</name>
<sequence>MLQLVRSAPRSLSRASATRSVIARQFSASALCRNEIDDRVKYPAPGTYTPSVTEPNPATGRPVPINVDLNNYEPFRHAQTHGHHVCSLQLRSFFTPDLDFFCNFVLRVAFYLRIPASGVTPLPRKTERWTVIKSPFVHAKVKENFERRTHKRQIKLYDANPEVIQLFLATVRKYCIAGVGMKATVFHREGVDVVESMESIGAAEKDQFEGIASNADPKVAEAIRAILNDPVFKEAMKDTNTEKPKQDE</sequence>
<dbReference type="InterPro" id="IPR001848">
    <property type="entry name" value="Ribosomal_uS10"/>
</dbReference>
<dbReference type="SUPFAM" id="SSF54999">
    <property type="entry name" value="Ribosomal protein S10"/>
    <property type="match status" value="1"/>
</dbReference>
<dbReference type="GO" id="GO:0005840">
    <property type="term" value="C:ribosome"/>
    <property type="evidence" value="ECO:0007669"/>
    <property type="project" value="UniProtKB-KW"/>
</dbReference>